<evidence type="ECO:0000313" key="6">
    <source>
        <dbReference type="Ensembl" id="ENSACAP00000007004.4"/>
    </source>
</evidence>
<dbReference type="PANTHER" id="PTHR44337">
    <property type="entry name" value="CARCINOEMBRYONIC ANTIGEN-RELATED CELL ADHESION MOLECULE 8"/>
    <property type="match status" value="1"/>
</dbReference>
<dbReference type="STRING" id="28377.ENSACAP00000007004"/>
<feature type="domain" description="Ig-like" evidence="5">
    <location>
        <begin position="219"/>
        <end position="307"/>
    </location>
</feature>
<dbReference type="HOGENOM" id="CLU_024555_7_1_1"/>
<dbReference type="PROSITE" id="PS50835">
    <property type="entry name" value="IG_LIKE"/>
    <property type="match status" value="6"/>
</dbReference>
<evidence type="ECO:0000256" key="2">
    <source>
        <dbReference type="ARBA" id="ARBA00023157"/>
    </source>
</evidence>
<keyword evidence="7" id="KW-1185">Reference proteome</keyword>
<dbReference type="SMART" id="SM00409">
    <property type="entry name" value="IG"/>
    <property type="match status" value="6"/>
</dbReference>
<dbReference type="InterPro" id="IPR003598">
    <property type="entry name" value="Ig_sub2"/>
</dbReference>
<keyword evidence="3" id="KW-0325">Glycoprotein</keyword>
<dbReference type="PANTHER" id="PTHR44337:SF20">
    <property type="entry name" value="CARCINOEMBRYONIC ANTIGEN-RELATED CELL ADHESION MOLECULE 5-RELATED"/>
    <property type="match status" value="1"/>
</dbReference>
<feature type="domain" description="Ig-like" evidence="5">
    <location>
        <begin position="488"/>
        <end position="567"/>
    </location>
</feature>
<feature type="domain" description="Ig-like" evidence="5">
    <location>
        <begin position="133"/>
        <end position="213"/>
    </location>
</feature>
<dbReference type="InParanoid" id="H9GCC8"/>
<evidence type="ECO:0000259" key="5">
    <source>
        <dbReference type="PROSITE" id="PS50835"/>
    </source>
</evidence>
<dbReference type="InterPro" id="IPR013783">
    <property type="entry name" value="Ig-like_fold"/>
</dbReference>
<protein>
    <recommendedName>
        <fullName evidence="5">Ig-like domain-containing protein</fullName>
    </recommendedName>
</protein>
<reference evidence="6" key="2">
    <citation type="submission" date="2025-08" db="UniProtKB">
        <authorList>
            <consortium name="Ensembl"/>
        </authorList>
    </citation>
    <scope>IDENTIFICATION</scope>
</reference>
<dbReference type="PRINTS" id="PR01832">
    <property type="entry name" value="VEGFRECEPTOR"/>
</dbReference>
<dbReference type="InterPro" id="IPR052598">
    <property type="entry name" value="IgSF_CEA-related"/>
</dbReference>
<feature type="domain" description="Ig-like" evidence="5">
    <location>
        <begin position="312"/>
        <end position="389"/>
    </location>
</feature>
<dbReference type="SUPFAM" id="SSF48726">
    <property type="entry name" value="Immunoglobulin"/>
    <property type="match status" value="5"/>
</dbReference>
<evidence type="ECO:0000256" key="1">
    <source>
        <dbReference type="ARBA" id="ARBA00022729"/>
    </source>
</evidence>
<keyword evidence="1" id="KW-0732">Signal</keyword>
<evidence type="ECO:0000256" key="4">
    <source>
        <dbReference type="ARBA" id="ARBA00023319"/>
    </source>
</evidence>
<dbReference type="InterPro" id="IPR036179">
    <property type="entry name" value="Ig-like_dom_sf"/>
</dbReference>
<evidence type="ECO:0000313" key="7">
    <source>
        <dbReference type="Proteomes" id="UP000001646"/>
    </source>
</evidence>
<reference evidence="6" key="1">
    <citation type="submission" date="2009-12" db="EMBL/GenBank/DDBJ databases">
        <title>The Genome Sequence of Anolis carolinensis (Green Anole Lizard).</title>
        <authorList>
            <consortium name="The Genome Sequencing Platform"/>
            <person name="Di Palma F."/>
            <person name="Alfoldi J."/>
            <person name="Heiman D."/>
            <person name="Young S."/>
            <person name="Grabherr M."/>
            <person name="Johnson J."/>
            <person name="Lander E.S."/>
            <person name="Lindblad-Toh K."/>
        </authorList>
    </citation>
    <scope>NUCLEOTIDE SEQUENCE [LARGE SCALE GENOMIC DNA]</scope>
    <source>
        <strain evidence="6">JBL SC #1</strain>
    </source>
</reference>
<sequence length="623" mass="68742">MLHFVSPQGDQARPLLQNPPTQCAKLCISNLVVSGFLILSKPTIPRPPVPFPIENLDSLHLTCNTSSILADVAWLLNRRPLGNSSRIQLSDNNRTLDISPVLRSDAGDYQCRVFNPAFSETSDAFYIPVIYGPGPVVISPDTRLYLADTSLNLSCWADSDPPATYTWYFNNDSLPIGNRSLFVIPVLSMNNTGTYHCNASNADTGHSSDGSVQIIVLEPVSDISITSTPSTIVEDALVTLNCTAAKGTEVSYFWSKGDQVLESDDRVYLSDDNRNITFNTTVREDSGNYTCYANNSFSNSSSTYILNVYYGPSDVFISPNTTYYKTGSSLNLSCTAVSNPPANYTWRFNDETHDGSNWEIDILTVSHSGKYICEAFNEETGLNQSHFLEIKVLEPVSDISITSTPSKVVEDALVTLNCTAAKGTEVSYFWFKGDQVLESDDRVYLSDDNRNITFNTTVREDSGNYTCYANNSLSNSSSTYYLDVYYRPDIPVILPKTPYYAAGTTLRLSCTAASNPLANYTWHFGNGSVSSGSTLTFNLILNDTGFYNCTASNDETDKSSTQSQKVTVVGEYPASCMTPCCASDFWRKSLWPAAPVRGCVLLCWQTAQLSQKRRMSCRIFGHQ</sequence>
<keyword evidence="4" id="KW-0393">Immunoglobulin domain</keyword>
<proteinExistence type="predicted"/>
<dbReference type="Ensembl" id="ENSACAT00000007155.4">
    <property type="protein sequence ID" value="ENSACAP00000007004.4"/>
    <property type="gene ID" value="ENSACAG00000007170.4"/>
</dbReference>
<feature type="domain" description="Ig-like" evidence="5">
    <location>
        <begin position="42"/>
        <end position="122"/>
    </location>
</feature>
<dbReference type="InterPro" id="IPR007110">
    <property type="entry name" value="Ig-like_dom"/>
</dbReference>
<dbReference type="Proteomes" id="UP000001646">
    <property type="component" value="Unplaced"/>
</dbReference>
<reference evidence="6" key="3">
    <citation type="submission" date="2025-09" db="UniProtKB">
        <authorList>
            <consortium name="Ensembl"/>
        </authorList>
    </citation>
    <scope>IDENTIFICATION</scope>
</reference>
<dbReference type="InterPro" id="IPR003599">
    <property type="entry name" value="Ig_sub"/>
</dbReference>
<dbReference type="AlphaFoldDB" id="H9GCC8"/>
<dbReference type="Pfam" id="PF13927">
    <property type="entry name" value="Ig_3"/>
    <property type="match status" value="4"/>
</dbReference>
<dbReference type="GeneTree" id="ENSGT01100000263479"/>
<dbReference type="Pfam" id="PF13895">
    <property type="entry name" value="Ig_2"/>
    <property type="match status" value="2"/>
</dbReference>
<keyword evidence="2" id="KW-1015">Disulfide bond</keyword>
<dbReference type="Bgee" id="ENSACAG00000007170">
    <property type="expression patterns" value="Expressed in forelimb bud and 13 other cell types or tissues"/>
</dbReference>
<feature type="domain" description="Ig-like" evidence="5">
    <location>
        <begin position="395"/>
        <end position="483"/>
    </location>
</feature>
<evidence type="ECO:0000256" key="3">
    <source>
        <dbReference type="ARBA" id="ARBA00023180"/>
    </source>
</evidence>
<dbReference type="eggNOG" id="ENOG502RXPD">
    <property type="taxonomic scope" value="Eukaryota"/>
</dbReference>
<accession>H9GCC8</accession>
<dbReference type="SMART" id="SM00408">
    <property type="entry name" value="IGc2"/>
    <property type="match status" value="6"/>
</dbReference>
<organism evidence="6 7">
    <name type="scientific">Anolis carolinensis</name>
    <name type="common">Green anole</name>
    <name type="synonym">American chameleon</name>
    <dbReference type="NCBI Taxonomy" id="28377"/>
    <lineage>
        <taxon>Eukaryota</taxon>
        <taxon>Metazoa</taxon>
        <taxon>Chordata</taxon>
        <taxon>Craniata</taxon>
        <taxon>Vertebrata</taxon>
        <taxon>Euteleostomi</taxon>
        <taxon>Lepidosauria</taxon>
        <taxon>Squamata</taxon>
        <taxon>Bifurcata</taxon>
        <taxon>Unidentata</taxon>
        <taxon>Episquamata</taxon>
        <taxon>Toxicofera</taxon>
        <taxon>Iguania</taxon>
        <taxon>Dactyloidae</taxon>
        <taxon>Anolis</taxon>
    </lineage>
</organism>
<dbReference type="Gene3D" id="2.60.40.10">
    <property type="entry name" value="Immunoglobulins"/>
    <property type="match status" value="6"/>
</dbReference>
<name>H9GCC8_ANOCA</name>